<evidence type="ECO:0000256" key="1">
    <source>
        <dbReference type="SAM" id="SignalP"/>
    </source>
</evidence>
<sequence length="344" mass="38064">MKKIKRMACMVLCGMMLWTLAGCAPAAGETRPIPEDTSFRERVALTGDSVAVVRKDGTVRGTYVLHGTADEAELWEIFAQAAERTEEINEWENICGITFGRWFVAGLRKDGTAIGAGLNENLLNGMESWRDVKQIDSCYKTVVALFEDGTVGNTGECIWPSFEEWEDITEISCGLMNVAAGLKKDGTVVYGCDCKEDDEQEAHEKIREEIKDWKDITQVACGTHSVLGLKKDGTVVAAGDNRYGECTVDGWTDVVQVVGGDYRNFGIRSDGTVLVTDWMKAIEELDSDFIDISAIEDWQDIVVLKDDSNLVMGVTADGELRFAGNMEDKRVQAARKIWLEAEWG</sequence>
<gene>
    <name evidence="2" type="ORF">PUP29_09575</name>
</gene>
<dbReference type="EMBL" id="CP117826">
    <property type="protein sequence ID" value="XCC61774.1"/>
    <property type="molecule type" value="Genomic_DNA"/>
</dbReference>
<evidence type="ECO:0008006" key="3">
    <source>
        <dbReference type="Google" id="ProtNLM"/>
    </source>
</evidence>
<name>A0AAU8A7F4_9FIRM</name>
<reference evidence="2" key="1">
    <citation type="submission" date="2023-02" db="EMBL/GenBank/DDBJ databases">
        <title>Gut commensal Christensenella minuta modulates host metabolism via a new class of secondary bile acids.</title>
        <authorList>
            <person name="Liu C."/>
        </authorList>
    </citation>
    <scope>NUCLEOTIDE SEQUENCE</scope>
    <source>
        <strain evidence="2">CA70</strain>
    </source>
</reference>
<dbReference type="Gene3D" id="2.130.10.30">
    <property type="entry name" value="Regulator of chromosome condensation 1/beta-lactamase-inhibitor protein II"/>
    <property type="match status" value="2"/>
</dbReference>
<feature type="chain" id="PRO_5043549194" description="Chromosome condensation regulator" evidence="1">
    <location>
        <begin position="27"/>
        <end position="344"/>
    </location>
</feature>
<dbReference type="InterPro" id="IPR009091">
    <property type="entry name" value="RCC1/BLIP-II"/>
</dbReference>
<dbReference type="RefSeq" id="WP_079546128.1">
    <property type="nucleotide sequence ID" value="NZ_CP117826.1"/>
</dbReference>
<organism evidence="2">
    <name type="scientific">Christensenella massiliensis</name>
    <dbReference type="NCBI Taxonomy" id="1805714"/>
    <lineage>
        <taxon>Bacteria</taxon>
        <taxon>Bacillati</taxon>
        <taxon>Bacillota</taxon>
        <taxon>Clostridia</taxon>
        <taxon>Christensenellales</taxon>
        <taxon>Christensenellaceae</taxon>
        <taxon>Christensenella</taxon>
    </lineage>
</organism>
<accession>A0AAU8A7F4</accession>
<dbReference type="AlphaFoldDB" id="A0AAU8A7F4"/>
<protein>
    <recommendedName>
        <fullName evidence="3">Chromosome condensation regulator</fullName>
    </recommendedName>
</protein>
<feature type="signal peptide" evidence="1">
    <location>
        <begin position="1"/>
        <end position="26"/>
    </location>
</feature>
<dbReference type="Pfam" id="PF13540">
    <property type="entry name" value="RCC1_2"/>
    <property type="match status" value="1"/>
</dbReference>
<dbReference type="PROSITE" id="PS51257">
    <property type="entry name" value="PROKAR_LIPOPROTEIN"/>
    <property type="match status" value="1"/>
</dbReference>
<keyword evidence="1" id="KW-0732">Signal</keyword>
<proteinExistence type="predicted"/>
<evidence type="ECO:0000313" key="2">
    <source>
        <dbReference type="EMBL" id="XCC61774.1"/>
    </source>
</evidence>
<dbReference type="SUPFAM" id="SSF50985">
    <property type="entry name" value="RCC1/BLIP-II"/>
    <property type="match status" value="1"/>
</dbReference>